<dbReference type="PANTHER" id="PTHR31325">
    <property type="entry name" value="OS01G0798800 PROTEIN-RELATED"/>
    <property type="match status" value="1"/>
</dbReference>
<dbReference type="EnsemblPlants" id="EMT19711">
    <property type="protein sequence ID" value="EMT19711"/>
    <property type="gene ID" value="F775_21182"/>
</dbReference>
<proteinExistence type="predicted"/>
<dbReference type="AlphaFoldDB" id="R7WBF7"/>
<dbReference type="Pfam" id="PF13968">
    <property type="entry name" value="DUF4220"/>
    <property type="match status" value="1"/>
</dbReference>
<dbReference type="InterPro" id="IPR025315">
    <property type="entry name" value="DUF4220"/>
</dbReference>
<sequence>MRRHSVSRILNSLIWLAYLSADSMAIFVLGHLAVHASSSYHLLIFWAPFLLLHMGGQDAITAFSMQDNDLWQRHLLGLVTQASVAGYVISISSWQDSLLLAATVLMFLSGVFKATIECATIIPDLLNMLKYSADRSNAYIYVGAMLARSYERVYTKVVLHFAWVHWFKLTMSRDYQHRIRTKLALDRWTAMRTTIDSTDMPTSVLIWHIATEICYLTEENNNDPPKKTRVSRDLSNYIMYLVFTCGVMPTGSSKLVPLLTHKEIREAIGPYAAMATRDEAIRMVLEANNREKPQSADTDDMGGGSSQPATQVAIRSPVVPRACIVANELNTMPRDGRWGLIGDIIFEGVFRRSGQSYFIRWSSAPSPTNAAWLASASLGNL</sequence>
<evidence type="ECO:0000313" key="1">
    <source>
        <dbReference type="EnsemblPlants" id="EMT19711"/>
    </source>
</evidence>
<accession>R7WBF7</accession>
<organism evidence="1">
    <name type="scientific">Aegilops tauschii</name>
    <name type="common">Tausch's goatgrass</name>
    <name type="synonym">Aegilops squarrosa</name>
    <dbReference type="NCBI Taxonomy" id="37682"/>
    <lineage>
        <taxon>Eukaryota</taxon>
        <taxon>Viridiplantae</taxon>
        <taxon>Streptophyta</taxon>
        <taxon>Embryophyta</taxon>
        <taxon>Tracheophyta</taxon>
        <taxon>Spermatophyta</taxon>
        <taxon>Magnoliopsida</taxon>
        <taxon>Liliopsida</taxon>
        <taxon>Poales</taxon>
        <taxon>Poaceae</taxon>
        <taxon>BOP clade</taxon>
        <taxon>Pooideae</taxon>
        <taxon>Triticodae</taxon>
        <taxon>Triticeae</taxon>
        <taxon>Triticinae</taxon>
        <taxon>Aegilops</taxon>
    </lineage>
</organism>
<reference evidence="1" key="1">
    <citation type="submission" date="2015-06" db="UniProtKB">
        <authorList>
            <consortium name="EnsemblPlants"/>
        </authorList>
    </citation>
    <scope>IDENTIFICATION</scope>
</reference>
<name>R7WBF7_AEGTA</name>
<protein>
    <submittedName>
        <fullName evidence="1">Uncharacterized protein</fullName>
    </submittedName>
</protein>